<reference evidence="1 2" key="2">
    <citation type="journal article" date="2022" name="Mol. Ecol. Resour.">
        <title>The genomes of chicory, endive, great burdock and yacon provide insights into Asteraceae paleo-polyploidization history and plant inulin production.</title>
        <authorList>
            <person name="Fan W."/>
            <person name="Wang S."/>
            <person name="Wang H."/>
            <person name="Wang A."/>
            <person name="Jiang F."/>
            <person name="Liu H."/>
            <person name="Zhao H."/>
            <person name="Xu D."/>
            <person name="Zhang Y."/>
        </authorList>
    </citation>
    <scope>NUCLEOTIDE SEQUENCE [LARGE SCALE GENOMIC DNA]</scope>
    <source>
        <strain evidence="2">cv. Yunnan</strain>
        <tissue evidence="1">Leaves</tissue>
    </source>
</reference>
<accession>A0ACB9INN2</accession>
<reference evidence="2" key="1">
    <citation type="journal article" date="2022" name="Mol. Ecol. Resour.">
        <title>The genomes of chicory, endive, great burdock and yacon provide insights into Asteraceae palaeo-polyploidization history and plant inulin production.</title>
        <authorList>
            <person name="Fan W."/>
            <person name="Wang S."/>
            <person name="Wang H."/>
            <person name="Wang A."/>
            <person name="Jiang F."/>
            <person name="Liu H."/>
            <person name="Zhao H."/>
            <person name="Xu D."/>
            <person name="Zhang Y."/>
        </authorList>
    </citation>
    <scope>NUCLEOTIDE SEQUENCE [LARGE SCALE GENOMIC DNA]</scope>
    <source>
        <strain evidence="2">cv. Yunnan</strain>
    </source>
</reference>
<sequence>MGTRRDGTVMPWVWEANRGKPVRENATFSLGSDGNLILAEANGRIVWQTNTANKGVVGFAILSDGNVVLRDSKGNFVWQSFDSPTDTLLVGQTLRVRGGPYKLVSRESVTNNVDGVYSFVIEPKRLALYYKNNMRYWSSTFPELNRENVTLVNATLRIAETEYEENNFHSLTCNIENGQFFEFPSIDMGTVRYNSSLSYLRLGIDGNLRLYTYRANVRGNAWSLLYTLFDRRENENGMIFEDECQLPNRCGKFGL</sequence>
<organism evidence="1 2">
    <name type="scientific">Smallanthus sonchifolius</name>
    <dbReference type="NCBI Taxonomy" id="185202"/>
    <lineage>
        <taxon>Eukaryota</taxon>
        <taxon>Viridiplantae</taxon>
        <taxon>Streptophyta</taxon>
        <taxon>Embryophyta</taxon>
        <taxon>Tracheophyta</taxon>
        <taxon>Spermatophyta</taxon>
        <taxon>Magnoliopsida</taxon>
        <taxon>eudicotyledons</taxon>
        <taxon>Gunneridae</taxon>
        <taxon>Pentapetalae</taxon>
        <taxon>asterids</taxon>
        <taxon>campanulids</taxon>
        <taxon>Asterales</taxon>
        <taxon>Asteraceae</taxon>
        <taxon>Asteroideae</taxon>
        <taxon>Heliantheae alliance</taxon>
        <taxon>Millerieae</taxon>
        <taxon>Smallanthus</taxon>
    </lineage>
</organism>
<protein>
    <submittedName>
        <fullName evidence="1">Uncharacterized protein</fullName>
    </submittedName>
</protein>
<keyword evidence="2" id="KW-1185">Reference proteome</keyword>
<proteinExistence type="predicted"/>
<dbReference type="Proteomes" id="UP001056120">
    <property type="component" value="Linkage Group LG07"/>
</dbReference>
<gene>
    <name evidence="1" type="ORF">L1987_19204</name>
</gene>
<evidence type="ECO:0000313" key="1">
    <source>
        <dbReference type="EMBL" id="KAI3809609.1"/>
    </source>
</evidence>
<evidence type="ECO:0000313" key="2">
    <source>
        <dbReference type="Proteomes" id="UP001056120"/>
    </source>
</evidence>
<comment type="caution">
    <text evidence="1">The sequence shown here is derived from an EMBL/GenBank/DDBJ whole genome shotgun (WGS) entry which is preliminary data.</text>
</comment>
<name>A0ACB9INN2_9ASTR</name>
<dbReference type="EMBL" id="CM042024">
    <property type="protein sequence ID" value="KAI3809609.1"/>
    <property type="molecule type" value="Genomic_DNA"/>
</dbReference>